<proteinExistence type="predicted"/>
<dbReference type="Proteomes" id="UP001235303">
    <property type="component" value="Unassembled WGS sequence"/>
</dbReference>
<evidence type="ECO:0000256" key="2">
    <source>
        <dbReference type="ARBA" id="ARBA00004370"/>
    </source>
</evidence>
<evidence type="ECO:0000256" key="11">
    <source>
        <dbReference type="SAM" id="Phobius"/>
    </source>
</evidence>
<dbReference type="RefSeq" id="WP_283754959.1">
    <property type="nucleotide sequence ID" value="NZ_JAQOSP010000109.1"/>
</dbReference>
<organism evidence="13 14">
    <name type="scientific">Roseofilum acuticapitatum BLCC-M154</name>
    <dbReference type="NCBI Taxonomy" id="3022444"/>
    <lineage>
        <taxon>Bacteria</taxon>
        <taxon>Bacillati</taxon>
        <taxon>Cyanobacteriota</taxon>
        <taxon>Cyanophyceae</taxon>
        <taxon>Desertifilales</taxon>
        <taxon>Desertifilaceae</taxon>
        <taxon>Roseofilum</taxon>
        <taxon>Roseofilum acuticapitatum</taxon>
    </lineage>
</organism>
<evidence type="ECO:0000256" key="5">
    <source>
        <dbReference type="ARBA" id="ARBA00022679"/>
    </source>
</evidence>
<dbReference type="InterPro" id="IPR004358">
    <property type="entry name" value="Sig_transdc_His_kin-like_C"/>
</dbReference>
<keyword evidence="10 11" id="KW-0472">Membrane</keyword>
<comment type="caution">
    <text evidence="13">The sequence shown here is derived from an EMBL/GenBank/DDBJ whole genome shotgun (WGS) entry which is preliminary data.</text>
</comment>
<dbReference type="PROSITE" id="PS50109">
    <property type="entry name" value="HIS_KIN"/>
    <property type="match status" value="1"/>
</dbReference>
<dbReference type="CDD" id="cd00075">
    <property type="entry name" value="HATPase"/>
    <property type="match status" value="1"/>
</dbReference>
<dbReference type="InterPro" id="IPR036890">
    <property type="entry name" value="HATPase_C_sf"/>
</dbReference>
<keyword evidence="8 11" id="KW-1133">Transmembrane helix</keyword>
<comment type="catalytic activity">
    <reaction evidence="1">
        <text>ATP + protein L-histidine = ADP + protein N-phospho-L-histidine.</text>
        <dbReference type="EC" id="2.7.13.3"/>
    </reaction>
</comment>
<dbReference type="InterPro" id="IPR003594">
    <property type="entry name" value="HATPase_dom"/>
</dbReference>
<evidence type="ECO:0000256" key="8">
    <source>
        <dbReference type="ARBA" id="ARBA00022989"/>
    </source>
</evidence>
<evidence type="ECO:0000313" key="14">
    <source>
        <dbReference type="Proteomes" id="UP001235303"/>
    </source>
</evidence>
<keyword evidence="5" id="KW-0808">Transferase</keyword>
<gene>
    <name evidence="13" type="ORF">PMG71_17385</name>
</gene>
<keyword evidence="7 13" id="KW-0418">Kinase</keyword>
<dbReference type="PANTHER" id="PTHR45436">
    <property type="entry name" value="SENSOR HISTIDINE KINASE YKOH"/>
    <property type="match status" value="1"/>
</dbReference>
<feature type="transmembrane region" description="Helical" evidence="11">
    <location>
        <begin position="20"/>
        <end position="42"/>
    </location>
</feature>
<name>A0ABT7AWB2_9CYAN</name>
<evidence type="ECO:0000256" key="10">
    <source>
        <dbReference type="ARBA" id="ARBA00023136"/>
    </source>
</evidence>
<feature type="domain" description="Histidine kinase" evidence="12">
    <location>
        <begin position="238"/>
        <end position="455"/>
    </location>
</feature>
<keyword evidence="4" id="KW-0597">Phosphoprotein</keyword>
<dbReference type="Gene3D" id="3.30.565.10">
    <property type="entry name" value="Histidine kinase-like ATPase, C-terminal domain"/>
    <property type="match status" value="1"/>
</dbReference>
<evidence type="ECO:0000256" key="6">
    <source>
        <dbReference type="ARBA" id="ARBA00022692"/>
    </source>
</evidence>
<dbReference type="Pfam" id="PF00512">
    <property type="entry name" value="HisKA"/>
    <property type="match status" value="1"/>
</dbReference>
<dbReference type="CDD" id="cd00082">
    <property type="entry name" value="HisKA"/>
    <property type="match status" value="1"/>
</dbReference>
<keyword evidence="6 11" id="KW-0812">Transmembrane</keyword>
<dbReference type="SMART" id="SM00387">
    <property type="entry name" value="HATPase_c"/>
    <property type="match status" value="1"/>
</dbReference>
<evidence type="ECO:0000256" key="3">
    <source>
        <dbReference type="ARBA" id="ARBA00012438"/>
    </source>
</evidence>
<dbReference type="SUPFAM" id="SSF47384">
    <property type="entry name" value="Homodimeric domain of signal transducing histidine kinase"/>
    <property type="match status" value="1"/>
</dbReference>
<dbReference type="InterPro" id="IPR050428">
    <property type="entry name" value="TCS_sensor_his_kinase"/>
</dbReference>
<accession>A0ABT7AWB2</accession>
<protein>
    <recommendedName>
        <fullName evidence="3">histidine kinase</fullName>
        <ecNumber evidence="3">2.7.13.3</ecNumber>
    </recommendedName>
</protein>
<evidence type="ECO:0000313" key="13">
    <source>
        <dbReference type="EMBL" id="MDJ1171204.1"/>
    </source>
</evidence>
<dbReference type="Pfam" id="PF02518">
    <property type="entry name" value="HATPase_c"/>
    <property type="match status" value="1"/>
</dbReference>
<evidence type="ECO:0000256" key="7">
    <source>
        <dbReference type="ARBA" id="ARBA00022777"/>
    </source>
</evidence>
<dbReference type="InterPro" id="IPR036097">
    <property type="entry name" value="HisK_dim/P_sf"/>
</dbReference>
<evidence type="ECO:0000256" key="1">
    <source>
        <dbReference type="ARBA" id="ARBA00000085"/>
    </source>
</evidence>
<keyword evidence="9" id="KW-0902">Two-component regulatory system</keyword>
<dbReference type="InterPro" id="IPR005467">
    <property type="entry name" value="His_kinase_dom"/>
</dbReference>
<evidence type="ECO:0000259" key="12">
    <source>
        <dbReference type="PROSITE" id="PS50109"/>
    </source>
</evidence>
<evidence type="ECO:0000256" key="9">
    <source>
        <dbReference type="ARBA" id="ARBA00023012"/>
    </source>
</evidence>
<reference evidence="13 14" key="1">
    <citation type="submission" date="2023-01" db="EMBL/GenBank/DDBJ databases">
        <title>Novel diversity within Roseofilum (Cyanobacteria; Desertifilaceae) from marine benthic mats with descriptions of four novel species.</title>
        <authorList>
            <person name="Wang Y."/>
            <person name="Berthold D.E."/>
            <person name="Hu J."/>
            <person name="Lefler F.W."/>
            <person name="Laughinghouse H.D. IV."/>
        </authorList>
    </citation>
    <scope>NUCLEOTIDE SEQUENCE [LARGE SCALE GENOMIC DNA]</scope>
    <source>
        <strain evidence="13 14">BLCC-M154</strain>
    </source>
</reference>
<dbReference type="SMART" id="SM00388">
    <property type="entry name" value="HisKA"/>
    <property type="match status" value="1"/>
</dbReference>
<dbReference type="GO" id="GO:0016301">
    <property type="term" value="F:kinase activity"/>
    <property type="evidence" value="ECO:0007669"/>
    <property type="project" value="UniProtKB-KW"/>
</dbReference>
<dbReference type="InterPro" id="IPR003661">
    <property type="entry name" value="HisK_dim/P_dom"/>
</dbReference>
<dbReference type="PANTHER" id="PTHR45436:SF5">
    <property type="entry name" value="SENSOR HISTIDINE KINASE TRCS"/>
    <property type="match status" value="1"/>
</dbReference>
<dbReference type="SUPFAM" id="SSF55874">
    <property type="entry name" value="ATPase domain of HSP90 chaperone/DNA topoisomerase II/histidine kinase"/>
    <property type="match status" value="1"/>
</dbReference>
<dbReference type="EC" id="2.7.13.3" evidence="3"/>
<dbReference type="EMBL" id="JAQOSP010000109">
    <property type="protein sequence ID" value="MDJ1171204.1"/>
    <property type="molecule type" value="Genomic_DNA"/>
</dbReference>
<sequence>MAWDTDSIKISKRPFNRLRWRLLLSYLGVMMAILASSTLAVYEFFANSLYAQLDHQLLTLADAGVHGLEAVKERYEEEEDDDDDDYDDYDDYEAIAPRLDNDGDLDIPWQNFRQPAQGIEWFDERGNLLAKQGRIFPPIPLVLRSSNEGSGHTVRGGIRTLTWVAHEQDEEDLDIEGYVRVSQSTEAVEEVLVKLRWGMLLGGAIAASLTAVGGIWLTDRSLKPIEASFNQLKQFTADASHELRSPLTAIKTSVDVMLSHPERIHPADVKKFEAIASALKQMTRLVEDLLILARTDKSSHPSQWVNLPLEELLEDLIDLWLPQAEAKDIILRADEIAPVTIQADPFLLQRLFANLLENALNYTPPGGKITLSLEQQEDWITVSIQDTGIGIAPEHLPLIFDRLWRADKARTRRAGGSGLGLAIAKSIAEHHQGHILVTSQLNLGSCFQVLLPINF</sequence>
<evidence type="ECO:0000256" key="4">
    <source>
        <dbReference type="ARBA" id="ARBA00022553"/>
    </source>
</evidence>
<dbReference type="PRINTS" id="PR00344">
    <property type="entry name" value="BCTRLSENSOR"/>
</dbReference>
<dbReference type="Gene3D" id="1.10.287.130">
    <property type="match status" value="1"/>
</dbReference>
<comment type="subcellular location">
    <subcellularLocation>
        <location evidence="2">Membrane</location>
    </subcellularLocation>
</comment>
<keyword evidence="14" id="KW-1185">Reference proteome</keyword>